<dbReference type="GO" id="GO:0006913">
    <property type="term" value="P:nucleocytoplasmic transport"/>
    <property type="evidence" value="ECO:0007669"/>
    <property type="project" value="TreeGrafter"/>
</dbReference>
<dbReference type="GO" id="GO:0005829">
    <property type="term" value="C:cytosol"/>
    <property type="evidence" value="ECO:0007669"/>
    <property type="project" value="TreeGrafter"/>
</dbReference>
<sequence length="335" mass="38426">MSILSNTECHNSQRDSCFQELADDIIYSILEFSESLFILRVCMRISKQWLRKALEIPLSYKFYGTTMVDHCYQSYEKSISNTINRSNIIMMSTESTNTVGKILENMTELSFVGVDMNTLSENNVIHMITQLKFRKKLKKLEISQCSLLSHNVKRLLSCENLQNLENLVLTKTELKSEAVEYICKSTLLKRLQSLNLSSNDITDVDMKMISESETLCNVTQLNLSHTKIQHSGIIALMNSPFITQLSTLHLGYLKFQSNELQTIVSNPRCNHLRSIHLQCNSIRTEGARILARSEFVYNITQLDLGHNKIQNDGVNYIVTSTNLKNLKESKIIPWK</sequence>
<dbReference type="Gene3D" id="3.80.10.10">
    <property type="entry name" value="Ribonuclease Inhibitor"/>
    <property type="match status" value="2"/>
</dbReference>
<dbReference type="EMBL" id="PYSW02000001">
    <property type="protein sequence ID" value="KAG2393823.1"/>
    <property type="molecule type" value="Genomic_DNA"/>
</dbReference>
<dbReference type="AlphaFoldDB" id="A0AA88H3F9"/>
<evidence type="ECO:0000256" key="1">
    <source>
        <dbReference type="ARBA" id="ARBA00022468"/>
    </source>
</evidence>
<dbReference type="GeneID" id="68096042"/>
<evidence type="ECO:0000256" key="3">
    <source>
        <dbReference type="ARBA" id="ARBA00022737"/>
    </source>
</evidence>
<protein>
    <submittedName>
        <fullName evidence="4">Uncharacterized protein</fullName>
    </submittedName>
</protein>
<organism evidence="4 5">
    <name type="scientific">Naegleria lovaniensis</name>
    <name type="common">Amoeba</name>
    <dbReference type="NCBI Taxonomy" id="51637"/>
    <lineage>
        <taxon>Eukaryota</taxon>
        <taxon>Discoba</taxon>
        <taxon>Heterolobosea</taxon>
        <taxon>Tetramitia</taxon>
        <taxon>Eutetramitia</taxon>
        <taxon>Vahlkampfiidae</taxon>
        <taxon>Naegleria</taxon>
    </lineage>
</organism>
<dbReference type="RefSeq" id="XP_044555717.1">
    <property type="nucleotide sequence ID" value="XM_044693131.1"/>
</dbReference>
<keyword evidence="5" id="KW-1185">Reference proteome</keyword>
<evidence type="ECO:0000313" key="4">
    <source>
        <dbReference type="EMBL" id="KAG2393823.1"/>
    </source>
</evidence>
<evidence type="ECO:0000313" key="5">
    <source>
        <dbReference type="Proteomes" id="UP000816034"/>
    </source>
</evidence>
<dbReference type="GO" id="GO:0048471">
    <property type="term" value="C:perinuclear region of cytoplasm"/>
    <property type="evidence" value="ECO:0007669"/>
    <property type="project" value="TreeGrafter"/>
</dbReference>
<evidence type="ECO:0000256" key="2">
    <source>
        <dbReference type="ARBA" id="ARBA00022614"/>
    </source>
</evidence>
<dbReference type="InterPro" id="IPR027038">
    <property type="entry name" value="RanGap"/>
</dbReference>
<keyword evidence="3" id="KW-0677">Repeat</keyword>
<reference evidence="4 5" key="1">
    <citation type="journal article" date="2018" name="BMC Genomics">
        <title>The genome of Naegleria lovaniensis, the basis for a comparative approach to unravel pathogenicity factors of the human pathogenic amoeba N. fowleri.</title>
        <authorList>
            <person name="Liechti N."/>
            <person name="Schurch N."/>
            <person name="Bruggmann R."/>
            <person name="Wittwer M."/>
        </authorList>
    </citation>
    <scope>NUCLEOTIDE SEQUENCE [LARGE SCALE GENOMIC DNA]</scope>
    <source>
        <strain evidence="4 5">ATCC 30569</strain>
    </source>
</reference>
<dbReference type="GO" id="GO:0005634">
    <property type="term" value="C:nucleus"/>
    <property type="evidence" value="ECO:0007669"/>
    <property type="project" value="TreeGrafter"/>
</dbReference>
<dbReference type="InterPro" id="IPR032675">
    <property type="entry name" value="LRR_dom_sf"/>
</dbReference>
<comment type="caution">
    <text evidence="4">The sequence shown here is derived from an EMBL/GenBank/DDBJ whole genome shotgun (WGS) entry which is preliminary data.</text>
</comment>
<dbReference type="SUPFAM" id="SSF52047">
    <property type="entry name" value="RNI-like"/>
    <property type="match status" value="1"/>
</dbReference>
<keyword evidence="1" id="KW-0343">GTPase activation</keyword>
<gene>
    <name evidence="4" type="ORF">C9374_003587</name>
</gene>
<dbReference type="InterPro" id="IPR001611">
    <property type="entry name" value="Leu-rich_rpt"/>
</dbReference>
<dbReference type="PANTHER" id="PTHR24113">
    <property type="entry name" value="RAN GTPASE-ACTIVATING PROTEIN 1"/>
    <property type="match status" value="1"/>
</dbReference>
<dbReference type="GO" id="GO:0031267">
    <property type="term" value="F:small GTPase binding"/>
    <property type="evidence" value="ECO:0007669"/>
    <property type="project" value="TreeGrafter"/>
</dbReference>
<name>A0AA88H3F9_NAELO</name>
<dbReference type="Pfam" id="PF13516">
    <property type="entry name" value="LRR_6"/>
    <property type="match status" value="4"/>
</dbReference>
<keyword evidence="2" id="KW-0433">Leucine-rich repeat</keyword>
<dbReference type="PANTHER" id="PTHR24113:SF12">
    <property type="entry name" value="RAN GTPASE-ACTIVATING PROTEIN 1"/>
    <property type="match status" value="1"/>
</dbReference>
<proteinExistence type="predicted"/>
<accession>A0AA88H3F9</accession>
<dbReference type="Proteomes" id="UP000816034">
    <property type="component" value="Unassembled WGS sequence"/>
</dbReference>
<dbReference type="GO" id="GO:0005096">
    <property type="term" value="F:GTPase activator activity"/>
    <property type="evidence" value="ECO:0007669"/>
    <property type="project" value="UniProtKB-KW"/>
</dbReference>